<keyword evidence="1" id="KW-1133">Transmembrane helix</keyword>
<comment type="caution">
    <text evidence="2">The sequence shown here is derived from an EMBL/GenBank/DDBJ whole genome shotgun (WGS) entry which is preliminary data.</text>
</comment>
<accession>A0ABT8YI06</accession>
<organism evidence="2 3">
    <name type="scientific">Rhizobium alvei</name>
    <dbReference type="NCBI Taxonomy" id="1132659"/>
    <lineage>
        <taxon>Bacteria</taxon>
        <taxon>Pseudomonadati</taxon>
        <taxon>Pseudomonadota</taxon>
        <taxon>Alphaproteobacteria</taxon>
        <taxon>Hyphomicrobiales</taxon>
        <taxon>Rhizobiaceae</taxon>
        <taxon>Rhizobium/Agrobacterium group</taxon>
        <taxon>Rhizobium</taxon>
    </lineage>
</organism>
<evidence type="ECO:0008006" key="4">
    <source>
        <dbReference type="Google" id="ProtNLM"/>
    </source>
</evidence>
<feature type="transmembrane region" description="Helical" evidence="1">
    <location>
        <begin position="100"/>
        <end position="123"/>
    </location>
</feature>
<keyword evidence="1" id="KW-0472">Membrane</keyword>
<sequence length="137" mass="15407">MLAQTSLLRIGRLSAAYDLGVTLPFATPWTYALLIELFNHLQTIAWPDASPIAIEPHQMLFANLMGSVVVVWSIVRLRLMMVELVRWDAVARFLFTAWQIHALTSGATPLLVPFIVIELLFGIAQSLPLKRRVADRI</sequence>
<feature type="transmembrane region" description="Helical" evidence="1">
    <location>
        <begin position="60"/>
        <end position="80"/>
    </location>
</feature>
<keyword evidence="1" id="KW-0812">Transmembrane</keyword>
<protein>
    <recommendedName>
        <fullName evidence="4">Transmembrane protein</fullName>
    </recommendedName>
</protein>
<reference evidence="2" key="2">
    <citation type="submission" date="2023-07" db="EMBL/GenBank/DDBJ databases">
        <authorList>
            <person name="Shen H."/>
        </authorList>
    </citation>
    <scope>NUCLEOTIDE SEQUENCE</scope>
    <source>
        <strain evidence="2">TNR-22</strain>
    </source>
</reference>
<evidence type="ECO:0000256" key="1">
    <source>
        <dbReference type="SAM" id="Phobius"/>
    </source>
</evidence>
<evidence type="ECO:0000313" key="3">
    <source>
        <dbReference type="Proteomes" id="UP001174932"/>
    </source>
</evidence>
<dbReference type="Proteomes" id="UP001174932">
    <property type="component" value="Unassembled WGS sequence"/>
</dbReference>
<evidence type="ECO:0000313" key="2">
    <source>
        <dbReference type="EMBL" id="MDO6963288.1"/>
    </source>
</evidence>
<keyword evidence="3" id="KW-1185">Reference proteome</keyword>
<dbReference type="RefSeq" id="WP_304375206.1">
    <property type="nucleotide sequence ID" value="NZ_JAUOZU010000005.1"/>
</dbReference>
<gene>
    <name evidence="2" type="ORF">Q4481_04920</name>
</gene>
<proteinExistence type="predicted"/>
<dbReference type="EMBL" id="JAUOZU010000005">
    <property type="protein sequence ID" value="MDO6963288.1"/>
    <property type="molecule type" value="Genomic_DNA"/>
</dbReference>
<name>A0ABT8YI06_9HYPH</name>
<reference evidence="2" key="1">
    <citation type="journal article" date="2015" name="Int. J. Syst. Evol. Microbiol.">
        <title>Rhizobium alvei sp. nov., isolated from a freshwater river.</title>
        <authorList>
            <person name="Sheu S.Y."/>
            <person name="Huang H.W."/>
            <person name="Young C.C."/>
            <person name="Chen W.M."/>
        </authorList>
    </citation>
    <scope>NUCLEOTIDE SEQUENCE</scope>
    <source>
        <strain evidence="2">TNR-22</strain>
    </source>
</reference>